<dbReference type="PANTHER" id="PTHR11474:SF126">
    <property type="entry name" value="TYROSINASE-LIKE PROTEIN TYR-1-RELATED"/>
    <property type="match status" value="1"/>
</dbReference>
<evidence type="ECO:0000259" key="4">
    <source>
        <dbReference type="PROSITE" id="PS00497"/>
    </source>
</evidence>
<dbReference type="STRING" id="983506.L8WSR9"/>
<proteinExistence type="predicted"/>
<keyword evidence="3" id="KW-1133">Transmembrane helix</keyword>
<keyword evidence="6" id="KW-1185">Reference proteome</keyword>
<dbReference type="AlphaFoldDB" id="L8WSR9"/>
<dbReference type="Pfam" id="PF00264">
    <property type="entry name" value="Tyrosinase"/>
    <property type="match status" value="1"/>
</dbReference>
<dbReference type="PANTHER" id="PTHR11474">
    <property type="entry name" value="TYROSINASE FAMILY MEMBER"/>
    <property type="match status" value="1"/>
</dbReference>
<accession>L8WSR9</accession>
<dbReference type="InterPro" id="IPR002227">
    <property type="entry name" value="Tyrosinase_Cu-bd"/>
</dbReference>
<dbReference type="SUPFAM" id="SSF48056">
    <property type="entry name" value="Di-copper centre-containing domain"/>
    <property type="match status" value="1"/>
</dbReference>
<keyword evidence="2" id="KW-0186">Copper</keyword>
<protein>
    <submittedName>
        <fullName evidence="5">Tyrosinase domain-containing protein</fullName>
    </submittedName>
</protein>
<comment type="caution">
    <text evidence="5">The sequence shown here is derived from an EMBL/GenBank/DDBJ whole genome shotgun (WGS) entry which is preliminary data.</text>
</comment>
<dbReference type="InterPro" id="IPR050316">
    <property type="entry name" value="Tyrosinase/Hemocyanin"/>
</dbReference>
<evidence type="ECO:0000256" key="3">
    <source>
        <dbReference type="SAM" id="Phobius"/>
    </source>
</evidence>
<dbReference type="EMBL" id="AFRT01001601">
    <property type="protein sequence ID" value="ELU39832.1"/>
    <property type="molecule type" value="Genomic_DNA"/>
</dbReference>
<dbReference type="OMA" id="CLSRDFF"/>
<sequence>MNPSLSSSSASVSQFLPISSEQRLLFTIDMFAVAQHTVFLWTALLFVLPAVISAPTKSTKCTYPKIRREWSTLPQSKRDAFHKAVKCLQSKPSIVETGGVAKNLYDDYTYVHYTINQTIHKVAAFFPWHRYYLLIRERDLSDCGYSDGIPYWDWTRDAGSVSDFKNSPIFNPKTGFGGTGYPEGDNSTASCVKKGPYAGMRVCITLQRPDRQRSFNLTSDMPGNWTSSVVKKIMDYPDYIRFWNDTERIPHDNIHRAVGGDLRRQFSPNEPLFFVHHAQVDRMWTLWQGRNKTRLSDYGGNTVQNTTVNTASLDDTMKFLGLAEDRSVKSLMDTLSNGLCYKYDG</sequence>
<keyword evidence="1" id="KW-0479">Metal-binding</keyword>
<organism evidence="5 6">
    <name type="scientific">Thanatephorus cucumeris (strain AG1-IA)</name>
    <name type="common">Rice sheath blight fungus</name>
    <name type="synonym">Rhizoctonia solani</name>
    <dbReference type="NCBI Taxonomy" id="983506"/>
    <lineage>
        <taxon>Eukaryota</taxon>
        <taxon>Fungi</taxon>
        <taxon>Dikarya</taxon>
        <taxon>Basidiomycota</taxon>
        <taxon>Agaricomycotina</taxon>
        <taxon>Agaricomycetes</taxon>
        <taxon>Cantharellales</taxon>
        <taxon>Ceratobasidiaceae</taxon>
        <taxon>Rhizoctonia</taxon>
        <taxon>Rhizoctonia solani AG-1</taxon>
    </lineage>
</organism>
<dbReference type="PRINTS" id="PR00092">
    <property type="entry name" value="TYROSINASE"/>
</dbReference>
<dbReference type="Gene3D" id="1.10.1280.10">
    <property type="entry name" value="Di-copper center containing domain from catechol oxidase"/>
    <property type="match status" value="1"/>
</dbReference>
<name>L8WSR9_THACA</name>
<feature type="transmembrane region" description="Helical" evidence="3">
    <location>
        <begin position="24"/>
        <end position="52"/>
    </location>
</feature>
<dbReference type="PROSITE" id="PS00497">
    <property type="entry name" value="TYROSINASE_1"/>
    <property type="match status" value="1"/>
</dbReference>
<evidence type="ECO:0000313" key="6">
    <source>
        <dbReference type="Proteomes" id="UP000011668"/>
    </source>
</evidence>
<evidence type="ECO:0000313" key="5">
    <source>
        <dbReference type="EMBL" id="ELU39832.1"/>
    </source>
</evidence>
<keyword evidence="3" id="KW-0812">Transmembrane</keyword>
<dbReference type="InterPro" id="IPR008922">
    <property type="entry name" value="Di-copper_centre_dom_sf"/>
</dbReference>
<evidence type="ECO:0000256" key="2">
    <source>
        <dbReference type="ARBA" id="ARBA00023008"/>
    </source>
</evidence>
<feature type="domain" description="Tyrosinase copper-binding" evidence="4">
    <location>
        <begin position="120"/>
        <end position="137"/>
    </location>
</feature>
<evidence type="ECO:0000256" key="1">
    <source>
        <dbReference type="ARBA" id="ARBA00022723"/>
    </source>
</evidence>
<dbReference type="HOGENOM" id="CLU_035914_1_2_1"/>
<reference evidence="5 6" key="1">
    <citation type="journal article" date="2013" name="Nat. Commun.">
        <title>The evolution and pathogenic mechanisms of the rice sheath blight pathogen.</title>
        <authorList>
            <person name="Zheng A."/>
            <person name="Lin R."/>
            <person name="Xu L."/>
            <person name="Qin P."/>
            <person name="Tang C."/>
            <person name="Ai P."/>
            <person name="Zhang D."/>
            <person name="Liu Y."/>
            <person name="Sun Z."/>
            <person name="Feng H."/>
            <person name="Wang Y."/>
            <person name="Chen Y."/>
            <person name="Liang X."/>
            <person name="Fu R."/>
            <person name="Li Q."/>
            <person name="Zhang J."/>
            <person name="Yu X."/>
            <person name="Xie Z."/>
            <person name="Ding L."/>
            <person name="Guan P."/>
            <person name="Tang J."/>
            <person name="Liang Y."/>
            <person name="Wang S."/>
            <person name="Deng Q."/>
            <person name="Li S."/>
            <person name="Zhu J."/>
            <person name="Wang L."/>
            <person name="Liu H."/>
            <person name="Li P."/>
        </authorList>
    </citation>
    <scope>NUCLEOTIDE SEQUENCE [LARGE SCALE GENOMIC DNA]</scope>
    <source>
        <strain evidence="6">AG-1 IA</strain>
    </source>
</reference>
<dbReference type="GO" id="GO:0046872">
    <property type="term" value="F:metal ion binding"/>
    <property type="evidence" value="ECO:0007669"/>
    <property type="project" value="UniProtKB-KW"/>
</dbReference>
<gene>
    <name evidence="5" type="ORF">AG1IA_06140</name>
</gene>
<keyword evidence="3" id="KW-0472">Membrane</keyword>
<dbReference type="OrthoDB" id="6132182at2759"/>
<dbReference type="Proteomes" id="UP000011668">
    <property type="component" value="Unassembled WGS sequence"/>
</dbReference>
<dbReference type="GO" id="GO:0016491">
    <property type="term" value="F:oxidoreductase activity"/>
    <property type="evidence" value="ECO:0007669"/>
    <property type="project" value="InterPro"/>
</dbReference>